<dbReference type="RefSeq" id="XP_028865115.1">
    <property type="nucleotide sequence ID" value="XM_029009282.1"/>
</dbReference>
<name>A0A2H6K7A8_9APIC</name>
<dbReference type="GeneID" id="39872642"/>
<proteinExistence type="predicted"/>
<gene>
    <name evidence="2" type="ORF">BOVATA_003650</name>
</gene>
<accession>A0A2H6K7A8</accession>
<organism evidence="2 3">
    <name type="scientific">Babesia ovata</name>
    <dbReference type="NCBI Taxonomy" id="189622"/>
    <lineage>
        <taxon>Eukaryota</taxon>
        <taxon>Sar</taxon>
        <taxon>Alveolata</taxon>
        <taxon>Apicomplexa</taxon>
        <taxon>Aconoidasida</taxon>
        <taxon>Piroplasmida</taxon>
        <taxon>Babesiidae</taxon>
        <taxon>Babesia</taxon>
    </lineage>
</organism>
<protein>
    <submittedName>
        <fullName evidence="2">Maltodextrin phosphorylase, putative</fullName>
    </submittedName>
</protein>
<evidence type="ECO:0000256" key="1">
    <source>
        <dbReference type="SAM" id="SignalP"/>
    </source>
</evidence>
<feature type="signal peptide" evidence="1">
    <location>
        <begin position="1"/>
        <end position="22"/>
    </location>
</feature>
<dbReference type="VEuPathDB" id="PiroplasmaDB:BOVATA_003650"/>
<dbReference type="EMBL" id="BDSA01000001">
    <property type="protein sequence ID" value="GBE58872.1"/>
    <property type="molecule type" value="Genomic_DNA"/>
</dbReference>
<evidence type="ECO:0000313" key="3">
    <source>
        <dbReference type="Proteomes" id="UP000236319"/>
    </source>
</evidence>
<comment type="caution">
    <text evidence="2">The sequence shown here is derived from an EMBL/GenBank/DDBJ whole genome shotgun (WGS) entry which is preliminary data.</text>
</comment>
<keyword evidence="1" id="KW-0732">Signal</keyword>
<dbReference type="AlphaFoldDB" id="A0A2H6K7A8"/>
<keyword evidence="3" id="KW-1185">Reference proteome</keyword>
<evidence type="ECO:0000313" key="2">
    <source>
        <dbReference type="EMBL" id="GBE58872.1"/>
    </source>
</evidence>
<feature type="chain" id="PRO_5014148406" evidence="1">
    <location>
        <begin position="23"/>
        <end position="181"/>
    </location>
</feature>
<reference evidence="2 3" key="1">
    <citation type="journal article" date="2017" name="BMC Genomics">
        <title>Whole-genome assembly of Babesia ovata and comparative genomics between closely related pathogens.</title>
        <authorList>
            <person name="Yamagishi J."/>
            <person name="Asada M."/>
            <person name="Hakimi H."/>
            <person name="Tanaka T.Q."/>
            <person name="Sugimoto C."/>
            <person name="Kawazu S."/>
        </authorList>
    </citation>
    <scope>NUCLEOTIDE SEQUENCE [LARGE SCALE GENOMIC DNA]</scope>
    <source>
        <strain evidence="2 3">Miyake</strain>
    </source>
</reference>
<dbReference type="Proteomes" id="UP000236319">
    <property type="component" value="Unassembled WGS sequence"/>
</dbReference>
<sequence length="181" mass="18174">MSPSLCGEVFLGIGVLAITASAESLPPALPESTLRDVGGPCPASGDEACFTLGMAMFRLSAAERPPRFRGGTVTGLLLFVTVGLLMYPSSAVVEGEDVRAGTSAPLAAAFFAGSADGCARDCFERGEPGALALSCEDALSPAVPSSTALEVIGPLLGDGGLTEDASVELDEAGTSSIPHLE</sequence>